<keyword evidence="2" id="KW-0472">Membrane</keyword>
<sequence length="426" mass="48967">MEFNYKKILPWVLIAIVVIGMAIWLVYRFIGEKSLELISPNGNEIWQAGKTYQITWKAKNIGKVGIMLVKDKTPRESEWIVKDFPAGKRKYDWQIFGWQEPRQDYKIAIVEYPWYEENKIDYSDKNFTILGPTFASCDNLSIEAEWSYLPSDFPNLRKVFITNTAFGGNLGGLGGADEKCQKEAEERGLEGTWKALLGDDTNLAVERLNLEGIFIEAEGKEVLPATKIPNYLWESFKSFLKKTKKLEEKRETVEGAYDVLGKYFEKFLGEWEKEQERKTCHRLLGKNFEEFFKKLSDPLALNREKLEEEFLKNLSNIWLGRINKESKKECITIFAQYPSRDPSLNYSFTTTCQNWTISEERVPGYPPKPDEKIELPPCYTPEGVRIDAAALAGLSSGIIEKAGEKFFATSLGKACNLSQKLLCIQQ</sequence>
<organism evidence="4 5">
    <name type="scientific">Candidatus Nealsonbacteria bacterium CG_4_10_14_0_2_um_filter_37_10</name>
    <dbReference type="NCBI Taxonomy" id="1974679"/>
    <lineage>
        <taxon>Bacteria</taxon>
        <taxon>Candidatus Nealsoniibacteriota</taxon>
    </lineage>
</organism>
<evidence type="ECO:0000256" key="1">
    <source>
        <dbReference type="ARBA" id="ARBA00022729"/>
    </source>
</evidence>
<evidence type="ECO:0000313" key="4">
    <source>
        <dbReference type="EMBL" id="PIZ89677.1"/>
    </source>
</evidence>
<reference evidence="5" key="1">
    <citation type="submission" date="2017-09" db="EMBL/GenBank/DDBJ databases">
        <title>Depth-based differentiation of microbial function through sediment-hosted aquifers and enrichment of novel symbionts in the deep terrestrial subsurface.</title>
        <authorList>
            <person name="Probst A.J."/>
            <person name="Ladd B."/>
            <person name="Jarett J.K."/>
            <person name="Geller-Mcgrath D.E."/>
            <person name="Sieber C.M.K."/>
            <person name="Emerson J.B."/>
            <person name="Anantharaman K."/>
            <person name="Thomas B.C."/>
            <person name="Malmstrom R."/>
            <person name="Stieglmeier M."/>
            <person name="Klingl A."/>
            <person name="Woyke T."/>
            <person name="Ryan C.M."/>
            <person name="Banfield J.F."/>
        </authorList>
    </citation>
    <scope>NUCLEOTIDE SEQUENCE [LARGE SCALE GENOMIC DNA]</scope>
</reference>
<protein>
    <recommendedName>
        <fullName evidence="3">Yeast cell wall synthesis Kre9/Knh1-like N-terminal domain-containing protein</fullName>
    </recommendedName>
</protein>
<feature type="transmembrane region" description="Helical" evidence="2">
    <location>
        <begin position="12"/>
        <end position="30"/>
    </location>
</feature>
<comment type="caution">
    <text evidence="4">The sequence shown here is derived from an EMBL/GenBank/DDBJ whole genome shotgun (WGS) entry which is preliminary data.</text>
</comment>
<keyword evidence="2" id="KW-0812">Transmembrane</keyword>
<dbReference type="Proteomes" id="UP000231538">
    <property type="component" value="Unassembled WGS sequence"/>
</dbReference>
<dbReference type="SUPFAM" id="SSF56436">
    <property type="entry name" value="C-type lectin-like"/>
    <property type="match status" value="1"/>
</dbReference>
<accession>A0A2M7V0D0</accession>
<evidence type="ECO:0000256" key="2">
    <source>
        <dbReference type="SAM" id="Phobius"/>
    </source>
</evidence>
<dbReference type="AlphaFoldDB" id="A0A2M7V0D0"/>
<keyword evidence="2" id="KW-1133">Transmembrane helix</keyword>
<dbReference type="InterPro" id="IPR018466">
    <property type="entry name" value="Kre9/Knh1-like_N"/>
</dbReference>
<keyword evidence="1" id="KW-0732">Signal</keyword>
<name>A0A2M7V0D0_9BACT</name>
<dbReference type="EMBL" id="PFPC01000006">
    <property type="protein sequence ID" value="PIZ89677.1"/>
    <property type="molecule type" value="Genomic_DNA"/>
</dbReference>
<dbReference type="Gene3D" id="3.10.100.10">
    <property type="entry name" value="Mannose-Binding Protein A, subunit A"/>
    <property type="match status" value="1"/>
</dbReference>
<dbReference type="InterPro" id="IPR016187">
    <property type="entry name" value="CTDL_fold"/>
</dbReference>
<evidence type="ECO:0000313" key="5">
    <source>
        <dbReference type="Proteomes" id="UP000231538"/>
    </source>
</evidence>
<proteinExistence type="predicted"/>
<feature type="domain" description="Yeast cell wall synthesis Kre9/Knh1-like N-terminal" evidence="3">
    <location>
        <begin position="39"/>
        <end position="125"/>
    </location>
</feature>
<dbReference type="Pfam" id="PF10342">
    <property type="entry name" value="Kre9_KNH"/>
    <property type="match status" value="1"/>
</dbReference>
<dbReference type="InterPro" id="IPR016186">
    <property type="entry name" value="C-type_lectin-like/link_sf"/>
</dbReference>
<gene>
    <name evidence="4" type="ORF">COX89_00185</name>
</gene>
<evidence type="ECO:0000259" key="3">
    <source>
        <dbReference type="Pfam" id="PF10342"/>
    </source>
</evidence>